<proteinExistence type="predicted"/>
<name>A0A1H6LFG3_9FLAO</name>
<dbReference type="STRING" id="1159016.SAMN02927937_01885"/>
<sequence>MKNVKLINRDLVLVKYRNFPLLAFEEDLDDYFSYCPDYIGFYWIKLKEENDAVLIEELLKLLNFFETKELIFLGQIDKPWISKPMSKRFSSVIYNKAIKFFKSNAIWTKFNGAVKVEKESFNEFLTHFFTLTKFEAYFCDHYFSDESQNILFSIHYSGEIQILTLNDEADNNFLSFVKNTEFIDSFRKDTDRL</sequence>
<protein>
    <submittedName>
        <fullName evidence="1">Uncharacterized protein</fullName>
    </submittedName>
</protein>
<evidence type="ECO:0000313" key="1">
    <source>
        <dbReference type="EMBL" id="SEH87332.1"/>
    </source>
</evidence>
<organism evidence="1 2">
    <name type="scientific">Paenimyroides marinum</name>
    <dbReference type="NCBI Taxonomy" id="1159016"/>
    <lineage>
        <taxon>Bacteria</taxon>
        <taxon>Pseudomonadati</taxon>
        <taxon>Bacteroidota</taxon>
        <taxon>Flavobacteriia</taxon>
        <taxon>Flavobacteriales</taxon>
        <taxon>Flavobacteriaceae</taxon>
        <taxon>Paenimyroides</taxon>
    </lineage>
</organism>
<keyword evidence="2" id="KW-1185">Reference proteome</keyword>
<dbReference type="RefSeq" id="WP_091099557.1">
    <property type="nucleotide sequence ID" value="NZ_FNXE01000025.1"/>
</dbReference>
<evidence type="ECO:0000313" key="2">
    <source>
        <dbReference type="Proteomes" id="UP000199634"/>
    </source>
</evidence>
<accession>A0A1H6LFG3</accession>
<reference evidence="2" key="1">
    <citation type="submission" date="2016-10" db="EMBL/GenBank/DDBJ databases">
        <authorList>
            <person name="Varghese N."/>
            <person name="Submissions S."/>
        </authorList>
    </citation>
    <scope>NUCLEOTIDE SEQUENCE [LARGE SCALE GENOMIC DNA]</scope>
    <source>
        <strain evidence="2">CGMCC 1.10825</strain>
    </source>
</reference>
<dbReference type="AlphaFoldDB" id="A0A1H6LFG3"/>
<dbReference type="EMBL" id="FNXE01000025">
    <property type="protein sequence ID" value="SEH87332.1"/>
    <property type="molecule type" value="Genomic_DNA"/>
</dbReference>
<gene>
    <name evidence="1" type="ORF">SAMN02927937_01885</name>
</gene>
<dbReference type="Proteomes" id="UP000199634">
    <property type="component" value="Unassembled WGS sequence"/>
</dbReference>
<dbReference type="OrthoDB" id="1923405at2"/>